<dbReference type="AlphaFoldDB" id="A0A1B6GFP7"/>
<dbReference type="Gene3D" id="1.10.238.20">
    <property type="entry name" value="Pheromone/general odorant binding protein domain"/>
    <property type="match status" value="1"/>
</dbReference>
<evidence type="ECO:0000256" key="1">
    <source>
        <dbReference type="SAM" id="SignalP"/>
    </source>
</evidence>
<feature type="signal peptide" evidence="1">
    <location>
        <begin position="1"/>
        <end position="22"/>
    </location>
</feature>
<protein>
    <submittedName>
        <fullName evidence="2">Uncharacterized protein</fullName>
    </submittedName>
</protein>
<organism evidence="2">
    <name type="scientific">Cuerna arida</name>
    <dbReference type="NCBI Taxonomy" id="1464854"/>
    <lineage>
        <taxon>Eukaryota</taxon>
        <taxon>Metazoa</taxon>
        <taxon>Ecdysozoa</taxon>
        <taxon>Arthropoda</taxon>
        <taxon>Hexapoda</taxon>
        <taxon>Insecta</taxon>
        <taxon>Pterygota</taxon>
        <taxon>Neoptera</taxon>
        <taxon>Paraneoptera</taxon>
        <taxon>Hemiptera</taxon>
        <taxon>Auchenorrhyncha</taxon>
        <taxon>Membracoidea</taxon>
        <taxon>Cicadellidae</taxon>
        <taxon>Cicadellinae</taxon>
        <taxon>Proconiini</taxon>
        <taxon>Cuerna</taxon>
    </lineage>
</organism>
<sequence length="161" mass="17971">MANLKIIFSVLLIATILHNAQPAALFNSVMNKMFATVSMCTREVNGKISPELCLSEFDGIHNPNDPQFDGCKAAMTCAFKKLDYMHENGKWNQAKLLSLRNRIKNEDTLREFDQTFETCGSVGGTNGEAVTNMITCVLNSSNRARQSYNELKDTFVSGYDE</sequence>
<dbReference type="EMBL" id="GECZ01008520">
    <property type="protein sequence ID" value="JAS61249.1"/>
    <property type="molecule type" value="Transcribed_RNA"/>
</dbReference>
<accession>A0A1B6GFP7</accession>
<dbReference type="InterPro" id="IPR006170">
    <property type="entry name" value="PBP/GOBP"/>
</dbReference>
<dbReference type="SUPFAM" id="SSF47565">
    <property type="entry name" value="Insect pheromone/odorant-binding proteins"/>
    <property type="match status" value="1"/>
</dbReference>
<feature type="chain" id="PRO_5008583550" evidence="1">
    <location>
        <begin position="23"/>
        <end position="161"/>
    </location>
</feature>
<keyword evidence="1" id="KW-0732">Signal</keyword>
<proteinExistence type="predicted"/>
<gene>
    <name evidence="2" type="ORF">g.26826</name>
</gene>
<name>A0A1B6GFP7_9HEMI</name>
<evidence type="ECO:0000313" key="2">
    <source>
        <dbReference type="EMBL" id="JAS61249.1"/>
    </source>
</evidence>
<dbReference type="Pfam" id="PF01395">
    <property type="entry name" value="PBP_GOBP"/>
    <property type="match status" value="1"/>
</dbReference>
<dbReference type="InterPro" id="IPR036728">
    <property type="entry name" value="PBP_GOBP_sf"/>
</dbReference>
<dbReference type="GO" id="GO:0005549">
    <property type="term" value="F:odorant binding"/>
    <property type="evidence" value="ECO:0007669"/>
    <property type="project" value="InterPro"/>
</dbReference>
<reference evidence="2" key="1">
    <citation type="submission" date="2015-11" db="EMBL/GenBank/DDBJ databases">
        <title>De novo transcriptome assembly of four potential Pierce s Disease insect vectors from Arizona vineyards.</title>
        <authorList>
            <person name="Tassone E.E."/>
        </authorList>
    </citation>
    <scope>NUCLEOTIDE SEQUENCE</scope>
</reference>